<dbReference type="AlphaFoldDB" id="A0A1N6IXT6"/>
<sequence>MSLEFDDVFFSQDDMNGIFNKFESTEGRFRCESFTGFINFENKKSIPIEIIRHCYEKNRYIIISKKYNIDVTIGDIRTSKFDYIQKDTINSQ</sequence>
<dbReference type="Proteomes" id="UP000184782">
    <property type="component" value="Unassembled WGS sequence"/>
</dbReference>
<reference evidence="2" key="1">
    <citation type="submission" date="2016-12" db="EMBL/GenBank/DDBJ databases">
        <authorList>
            <person name="Varghese N."/>
            <person name="Submissions S."/>
        </authorList>
    </citation>
    <scope>NUCLEOTIDE SEQUENCE [LARGE SCALE GENOMIC DNA]</scope>
    <source>
        <strain evidence="2">DSM 16779</strain>
    </source>
</reference>
<proteinExistence type="predicted"/>
<gene>
    <name evidence="1" type="ORF">SAMN05421769_3891</name>
</gene>
<dbReference type="EMBL" id="FSRQ01000005">
    <property type="protein sequence ID" value="SIO36785.1"/>
    <property type="molecule type" value="Genomic_DNA"/>
</dbReference>
<dbReference type="STRING" id="59733.SAMN05421769_3891"/>
<keyword evidence="2" id="KW-1185">Reference proteome</keyword>
<evidence type="ECO:0000313" key="1">
    <source>
        <dbReference type="EMBL" id="SIO36785.1"/>
    </source>
</evidence>
<name>A0A1N6IXT6_9FLAO</name>
<protein>
    <submittedName>
        <fullName evidence="1">Uncharacterized protein</fullName>
    </submittedName>
</protein>
<dbReference type="OrthoDB" id="1258270at2"/>
<organism evidence="1 2">
    <name type="scientific">Chryseobacterium scophthalmum</name>
    <dbReference type="NCBI Taxonomy" id="59733"/>
    <lineage>
        <taxon>Bacteria</taxon>
        <taxon>Pseudomonadati</taxon>
        <taxon>Bacteroidota</taxon>
        <taxon>Flavobacteriia</taxon>
        <taxon>Flavobacteriales</taxon>
        <taxon>Weeksellaceae</taxon>
        <taxon>Chryseobacterium group</taxon>
        <taxon>Chryseobacterium</taxon>
    </lineage>
</organism>
<evidence type="ECO:0000313" key="2">
    <source>
        <dbReference type="Proteomes" id="UP000184782"/>
    </source>
</evidence>
<accession>A0A1N6IXT6</accession>
<dbReference type="RefSeq" id="WP_074232049.1">
    <property type="nucleotide sequence ID" value="NZ_FSRQ01000005.1"/>
</dbReference>